<protein>
    <submittedName>
        <fullName evidence="1">Uncharacterized protein</fullName>
    </submittedName>
</protein>
<reference evidence="2" key="1">
    <citation type="submission" date="2016-10" db="EMBL/GenBank/DDBJ databases">
        <title>The complete genome sequence of the rumen bacterium Butyrivibrio hungatei MB2003.</title>
        <authorList>
            <person name="Palevich N."/>
            <person name="Kelly W.J."/>
            <person name="Leahy S.C."/>
            <person name="Altermann E."/>
            <person name="Rakonjac J."/>
            <person name="Attwood G.T."/>
        </authorList>
    </citation>
    <scope>NUCLEOTIDE SEQUENCE [LARGE SCALE GENOMIC DNA]</scope>
    <source>
        <strain evidence="2">MB2003</strain>
        <plasmid evidence="2">Plasmid pnp144</plasmid>
    </source>
</reference>
<dbReference type="Proteomes" id="UP000179284">
    <property type="component" value="Plasmid pNP144"/>
</dbReference>
<geneLocation type="plasmid" evidence="2">
    <name>pnp144</name>
</geneLocation>
<evidence type="ECO:0000313" key="1">
    <source>
        <dbReference type="EMBL" id="AOZ97851.1"/>
    </source>
</evidence>
<organism evidence="1 2">
    <name type="scientific">Butyrivibrio hungatei</name>
    <dbReference type="NCBI Taxonomy" id="185008"/>
    <lineage>
        <taxon>Bacteria</taxon>
        <taxon>Bacillati</taxon>
        <taxon>Bacillota</taxon>
        <taxon>Clostridia</taxon>
        <taxon>Lachnospirales</taxon>
        <taxon>Lachnospiraceae</taxon>
        <taxon>Butyrivibrio</taxon>
    </lineage>
</organism>
<dbReference type="AlphaFoldDB" id="A0A1D9P5P4"/>
<dbReference type="EMBL" id="CP017832">
    <property type="protein sequence ID" value="AOZ97851.1"/>
    <property type="molecule type" value="Genomic_DNA"/>
</dbReference>
<dbReference type="RefSeq" id="WP_071177610.1">
    <property type="nucleotide sequence ID" value="NZ_CP017832.1"/>
</dbReference>
<keyword evidence="1" id="KW-0614">Plasmid</keyword>
<gene>
    <name evidence="1" type="ORF">bhn_II052</name>
</gene>
<dbReference type="KEGG" id="bhu:bhn_II052"/>
<evidence type="ECO:0000313" key="2">
    <source>
        <dbReference type="Proteomes" id="UP000179284"/>
    </source>
</evidence>
<accession>A0A1D9P5P4</accession>
<sequence>MRIDEEQLKKDIDDILAIYNRLNNKDITFSIQEIKGGFPGGSMGHDYMLISEKEQRCIGNSVNSSHNNQYIFNKAIKYLSEIAKV</sequence>
<keyword evidence="2" id="KW-1185">Reference proteome</keyword>
<proteinExistence type="predicted"/>
<name>A0A1D9P5P4_9FIRM</name>